<dbReference type="GO" id="GO:0140359">
    <property type="term" value="F:ABC-type transporter activity"/>
    <property type="evidence" value="ECO:0007669"/>
    <property type="project" value="InterPro"/>
</dbReference>
<name>A0A4V0YGH5_9MICO</name>
<evidence type="ECO:0000313" key="7">
    <source>
        <dbReference type="EMBL" id="QAY71231.1"/>
    </source>
</evidence>
<accession>A0A4V0YGH5</accession>
<dbReference type="OrthoDB" id="63188at2"/>
<reference evidence="7 8" key="1">
    <citation type="submission" date="2019-01" db="EMBL/GenBank/DDBJ databases">
        <title>Genome sequencing of strain FW10M-9.</title>
        <authorList>
            <person name="Heo J."/>
            <person name="Kim S.-J."/>
            <person name="Kim J.-S."/>
            <person name="Hong S.-B."/>
            <person name="Kwon S.-W."/>
        </authorList>
    </citation>
    <scope>NUCLEOTIDE SEQUENCE [LARGE SCALE GENOMIC DNA]</scope>
    <source>
        <strain evidence="7 8">FW10M-9</strain>
    </source>
</reference>
<evidence type="ECO:0000256" key="3">
    <source>
        <dbReference type="ARBA" id="ARBA00022989"/>
    </source>
</evidence>
<evidence type="ECO:0000256" key="1">
    <source>
        <dbReference type="ARBA" id="ARBA00004141"/>
    </source>
</evidence>
<feature type="transmembrane region" description="Helical" evidence="5">
    <location>
        <begin position="20"/>
        <end position="38"/>
    </location>
</feature>
<dbReference type="GO" id="GO:0016020">
    <property type="term" value="C:membrane"/>
    <property type="evidence" value="ECO:0007669"/>
    <property type="project" value="UniProtKB-SubCell"/>
</dbReference>
<evidence type="ECO:0000256" key="2">
    <source>
        <dbReference type="ARBA" id="ARBA00022692"/>
    </source>
</evidence>
<protein>
    <submittedName>
        <fullName evidence="7">ABC transporter permease</fullName>
    </submittedName>
</protein>
<keyword evidence="2 5" id="KW-0812">Transmembrane</keyword>
<feature type="transmembrane region" description="Helical" evidence="5">
    <location>
        <begin position="50"/>
        <end position="76"/>
    </location>
</feature>
<dbReference type="KEGG" id="xya:ET471_15330"/>
<dbReference type="Proteomes" id="UP000292118">
    <property type="component" value="Chromosome"/>
</dbReference>
<feature type="transmembrane region" description="Helical" evidence="5">
    <location>
        <begin position="163"/>
        <end position="181"/>
    </location>
</feature>
<comment type="subcellular location">
    <subcellularLocation>
        <location evidence="1">Membrane</location>
        <topology evidence="1">Multi-pass membrane protein</topology>
    </subcellularLocation>
</comment>
<dbReference type="RefSeq" id="WP_129189717.1">
    <property type="nucleotide sequence ID" value="NZ_CP035493.1"/>
</dbReference>
<gene>
    <name evidence="7" type="ORF">ET471_15330</name>
</gene>
<keyword evidence="8" id="KW-1185">Reference proteome</keyword>
<evidence type="ECO:0000256" key="4">
    <source>
        <dbReference type="ARBA" id="ARBA00023136"/>
    </source>
</evidence>
<dbReference type="Pfam" id="PF01061">
    <property type="entry name" value="ABC2_membrane"/>
    <property type="match status" value="1"/>
</dbReference>
<feature type="transmembrane region" description="Helical" evidence="5">
    <location>
        <begin position="97"/>
        <end position="123"/>
    </location>
</feature>
<evidence type="ECO:0000313" key="8">
    <source>
        <dbReference type="Proteomes" id="UP000292118"/>
    </source>
</evidence>
<proteinExistence type="predicted"/>
<feature type="transmembrane region" description="Helical" evidence="5">
    <location>
        <begin position="226"/>
        <end position="248"/>
    </location>
</feature>
<keyword evidence="3 5" id="KW-1133">Transmembrane helix</keyword>
<feature type="transmembrane region" description="Helical" evidence="5">
    <location>
        <begin position="129"/>
        <end position="151"/>
    </location>
</feature>
<evidence type="ECO:0000259" key="6">
    <source>
        <dbReference type="Pfam" id="PF01061"/>
    </source>
</evidence>
<feature type="domain" description="ABC-2 type transporter transmembrane" evidence="6">
    <location>
        <begin position="8"/>
        <end position="186"/>
    </location>
</feature>
<dbReference type="AlphaFoldDB" id="A0A4V0YGH5"/>
<dbReference type="EMBL" id="CP035493">
    <property type="protein sequence ID" value="QAY71231.1"/>
    <property type="molecule type" value="Genomic_DNA"/>
</dbReference>
<organism evidence="7 8">
    <name type="scientific">Xylanimonas protaetiae</name>
    <dbReference type="NCBI Taxonomy" id="2509457"/>
    <lineage>
        <taxon>Bacteria</taxon>
        <taxon>Bacillati</taxon>
        <taxon>Actinomycetota</taxon>
        <taxon>Actinomycetes</taxon>
        <taxon>Micrococcales</taxon>
        <taxon>Promicromonosporaceae</taxon>
        <taxon>Xylanimonas</taxon>
    </lineage>
</organism>
<dbReference type="InterPro" id="IPR013525">
    <property type="entry name" value="ABC2_TM"/>
</dbReference>
<sequence>MNLTYLRIDLVRQLRDVANLAFVIGLPVVMYVIFGSTFGDGGEMARNGNVQFYVMTSMAIYGASVATTSIAGMAAIELMQGWGRQLGLTPMRPMGYVATKVVVALTVSAAAVAAVFLAGLLTGAEATSAGVWLLSALVAWLGSALFALYGLAIAQSFRSESAVSIASAGLVLFAFLGNLFVPLSGTMLQVARFMPMYGYAGLARWPQLEGTVIGTGPDVPSSQDSFGGLILNVVIWAAVFAGIAAWAVQRGRQRQ</sequence>
<keyword evidence="4 5" id="KW-0472">Membrane</keyword>
<evidence type="ECO:0000256" key="5">
    <source>
        <dbReference type="SAM" id="Phobius"/>
    </source>
</evidence>